<evidence type="ECO:0000256" key="3">
    <source>
        <dbReference type="SAM" id="SignalP"/>
    </source>
</evidence>
<evidence type="ECO:0000313" key="5">
    <source>
        <dbReference type="Proteomes" id="UP000054988"/>
    </source>
</evidence>
<evidence type="ECO:0000256" key="2">
    <source>
        <dbReference type="SAM" id="Phobius"/>
    </source>
</evidence>
<protein>
    <submittedName>
        <fullName evidence="4">Uncharacterized protein</fullName>
    </submittedName>
</protein>
<accession>A0A0W0G701</accession>
<name>A0A0W0G701_MONRR</name>
<evidence type="ECO:0000313" key="4">
    <source>
        <dbReference type="EMBL" id="KTB44229.1"/>
    </source>
</evidence>
<sequence>MFRFFQIYLCLSFLILYTSGFKVVPAQSRANVEAISNVVANWTWFPADPIDISFNLFPNVPRICEPGQGFPIGSKGIIAELNRTVPDLNGQKHGVVSFTVNKTGDYILCAYHVVTRTGDNTKDPLRSIANSTVISVVPPSERSGPSGGIIAGAVIAGIFLAGVMVAAFVVYRRIHYRRRLITFHKERMAIQQQRERSRTQNSSFASASMSETGLSGFNAHGQHFAQGRPQHLPTQNMLQPLRRLPD</sequence>
<feature type="signal peptide" evidence="3">
    <location>
        <begin position="1"/>
        <end position="20"/>
    </location>
</feature>
<gene>
    <name evidence="4" type="ORF">WG66_3193</name>
</gene>
<dbReference type="AlphaFoldDB" id="A0A0W0G701"/>
<evidence type="ECO:0000256" key="1">
    <source>
        <dbReference type="SAM" id="MobiDB-lite"/>
    </source>
</evidence>
<keyword evidence="2" id="KW-0472">Membrane</keyword>
<organism evidence="4 5">
    <name type="scientific">Moniliophthora roreri</name>
    <name type="common">Frosty pod rot fungus</name>
    <name type="synonym">Monilia roreri</name>
    <dbReference type="NCBI Taxonomy" id="221103"/>
    <lineage>
        <taxon>Eukaryota</taxon>
        <taxon>Fungi</taxon>
        <taxon>Dikarya</taxon>
        <taxon>Basidiomycota</taxon>
        <taxon>Agaricomycotina</taxon>
        <taxon>Agaricomycetes</taxon>
        <taxon>Agaricomycetidae</taxon>
        <taxon>Agaricales</taxon>
        <taxon>Marasmiineae</taxon>
        <taxon>Marasmiaceae</taxon>
        <taxon>Moniliophthora</taxon>
    </lineage>
</organism>
<keyword evidence="2" id="KW-0812">Transmembrane</keyword>
<keyword evidence="2" id="KW-1133">Transmembrane helix</keyword>
<keyword evidence="3" id="KW-0732">Signal</keyword>
<dbReference type="EMBL" id="LATX01000969">
    <property type="protein sequence ID" value="KTB44229.1"/>
    <property type="molecule type" value="Genomic_DNA"/>
</dbReference>
<feature type="region of interest" description="Disordered" evidence="1">
    <location>
        <begin position="216"/>
        <end position="246"/>
    </location>
</feature>
<feature type="chain" id="PRO_5006902379" evidence="3">
    <location>
        <begin position="21"/>
        <end position="246"/>
    </location>
</feature>
<dbReference type="Proteomes" id="UP000054988">
    <property type="component" value="Unassembled WGS sequence"/>
</dbReference>
<comment type="caution">
    <text evidence="4">The sequence shown here is derived from an EMBL/GenBank/DDBJ whole genome shotgun (WGS) entry which is preliminary data.</text>
</comment>
<feature type="transmembrane region" description="Helical" evidence="2">
    <location>
        <begin position="149"/>
        <end position="171"/>
    </location>
</feature>
<reference evidence="4 5" key="1">
    <citation type="submission" date="2015-12" db="EMBL/GenBank/DDBJ databases">
        <title>Draft genome sequence of Moniliophthora roreri, the causal agent of frosty pod rot of cacao.</title>
        <authorList>
            <person name="Aime M.C."/>
            <person name="Diaz-Valderrama J.R."/>
            <person name="Kijpornyongpan T."/>
            <person name="Phillips-Mora W."/>
        </authorList>
    </citation>
    <scope>NUCLEOTIDE SEQUENCE [LARGE SCALE GENOMIC DNA]</scope>
    <source>
        <strain evidence="4 5">MCA 2952</strain>
    </source>
</reference>
<dbReference type="eggNOG" id="ENOG502R2H2">
    <property type="taxonomic scope" value="Eukaryota"/>
</dbReference>
<proteinExistence type="predicted"/>